<accession>A0A4Q6I845</accession>
<sequence>MDIIQKIENKIISALNVFKIEIIDESSKHHGHNFHSISNISHLKIQVVSDDFLKTSKINRHKRLHKILEEEIKLTHSISFSLYTKAEYQKLFSSITK</sequence>
<evidence type="ECO:0000313" key="2">
    <source>
        <dbReference type="EMBL" id="RZB12876.1"/>
    </source>
</evidence>
<comment type="similarity">
    <text evidence="1">Belongs to the BolA/IbaG family.</text>
</comment>
<protein>
    <submittedName>
        <fullName evidence="2">BolA family transcriptional regulator</fullName>
    </submittedName>
</protein>
<proteinExistence type="inferred from homology"/>
<dbReference type="PANTHER" id="PTHR46230">
    <property type="match status" value="1"/>
</dbReference>
<dbReference type="PANTHER" id="PTHR46230:SF7">
    <property type="entry name" value="BOLA-LIKE PROTEIN 1"/>
    <property type="match status" value="1"/>
</dbReference>
<evidence type="ECO:0000313" key="3">
    <source>
        <dbReference type="Proteomes" id="UP000293377"/>
    </source>
</evidence>
<gene>
    <name evidence="2" type="ORF">DRF75_01600</name>
</gene>
<name>A0A4Q6I845_9RICK</name>
<organism evidence="2 3">
    <name type="scientific">Ehrlichia minasensis</name>
    <dbReference type="NCBI Taxonomy" id="1242993"/>
    <lineage>
        <taxon>Bacteria</taxon>
        <taxon>Pseudomonadati</taxon>
        <taxon>Pseudomonadota</taxon>
        <taxon>Alphaproteobacteria</taxon>
        <taxon>Rickettsiales</taxon>
        <taxon>Anaplasmataceae</taxon>
        <taxon>Ehrlichia</taxon>
    </lineage>
</organism>
<dbReference type="Pfam" id="PF01722">
    <property type="entry name" value="BolA"/>
    <property type="match status" value="1"/>
</dbReference>
<dbReference type="OrthoDB" id="9811118at2"/>
<dbReference type="RefSeq" id="WP_045170835.1">
    <property type="nucleotide sequence ID" value="NZ_QOHL01000005.1"/>
</dbReference>
<dbReference type="Proteomes" id="UP000293377">
    <property type="component" value="Unassembled WGS sequence"/>
</dbReference>
<dbReference type="SUPFAM" id="SSF82657">
    <property type="entry name" value="BolA-like"/>
    <property type="match status" value="1"/>
</dbReference>
<dbReference type="InterPro" id="IPR036065">
    <property type="entry name" value="BolA-like_sf"/>
</dbReference>
<keyword evidence="3" id="KW-1185">Reference proteome</keyword>
<evidence type="ECO:0000256" key="1">
    <source>
        <dbReference type="RuleBase" id="RU003860"/>
    </source>
</evidence>
<dbReference type="InterPro" id="IPR002634">
    <property type="entry name" value="BolA"/>
</dbReference>
<dbReference type="STRING" id="1242993.ehr_00242"/>
<dbReference type="AlphaFoldDB" id="A0A4Q6I845"/>
<dbReference type="Gene3D" id="3.30.300.90">
    <property type="entry name" value="BolA-like"/>
    <property type="match status" value="1"/>
</dbReference>
<dbReference type="GO" id="GO:0016226">
    <property type="term" value="P:iron-sulfur cluster assembly"/>
    <property type="evidence" value="ECO:0007669"/>
    <property type="project" value="TreeGrafter"/>
</dbReference>
<comment type="caution">
    <text evidence="2">The sequence shown here is derived from an EMBL/GenBank/DDBJ whole genome shotgun (WGS) entry which is preliminary data.</text>
</comment>
<dbReference type="PIRSF" id="PIRSF003113">
    <property type="entry name" value="BolA"/>
    <property type="match status" value="1"/>
</dbReference>
<dbReference type="EMBL" id="QOHL01000005">
    <property type="protein sequence ID" value="RZB12876.1"/>
    <property type="molecule type" value="Genomic_DNA"/>
</dbReference>
<reference evidence="2 3" key="1">
    <citation type="submission" date="2018-06" db="EMBL/GenBank/DDBJ databases">
        <title>Complete Genome Sequence of Ehrlichia minasensis Isolated From Cattle.</title>
        <authorList>
            <person name="Aguiar D.M."/>
            <person name="Araujo J.P.A.Jr."/>
            <person name="Nakazato L."/>
            <person name="Bard E."/>
            <person name="Cabezas-Cruz A."/>
        </authorList>
    </citation>
    <scope>NUCLEOTIDE SEQUENCE [LARGE SCALE GENOMIC DNA]</scope>
    <source>
        <strain evidence="2 3">B11</strain>
    </source>
</reference>